<evidence type="ECO:0000256" key="7">
    <source>
        <dbReference type="ARBA" id="ARBA00023239"/>
    </source>
</evidence>
<dbReference type="Proteomes" id="UP000503336">
    <property type="component" value="Chromosome"/>
</dbReference>
<dbReference type="KEGG" id="hdh:G5B40_00840"/>
<comment type="similarity">
    <text evidence="3 8">Belongs to the type-II 3-dehydroquinase family.</text>
</comment>
<comment type="pathway">
    <text evidence="2 8">Metabolic intermediate biosynthesis; chorismate biosynthesis; chorismate from D-erythrose 4-phosphate and phosphoenolpyruvate: step 3/7.</text>
</comment>
<keyword evidence="10" id="KW-1185">Reference proteome</keyword>
<dbReference type="HAMAP" id="MF_00169">
    <property type="entry name" value="AroQ"/>
    <property type="match status" value="1"/>
</dbReference>
<evidence type="ECO:0000256" key="2">
    <source>
        <dbReference type="ARBA" id="ARBA00004902"/>
    </source>
</evidence>
<dbReference type="GO" id="GO:0003855">
    <property type="term" value="F:3-dehydroquinate dehydratase activity"/>
    <property type="evidence" value="ECO:0007669"/>
    <property type="project" value="UniProtKB-UniRule"/>
</dbReference>
<evidence type="ECO:0000313" key="10">
    <source>
        <dbReference type="Proteomes" id="UP000503336"/>
    </source>
</evidence>
<dbReference type="PANTHER" id="PTHR21272:SF3">
    <property type="entry name" value="CATABOLIC 3-DEHYDROQUINASE"/>
    <property type="match status" value="1"/>
</dbReference>
<organism evidence="9 10">
    <name type="scientific">Pikeienuella piscinae</name>
    <dbReference type="NCBI Taxonomy" id="2748098"/>
    <lineage>
        <taxon>Bacteria</taxon>
        <taxon>Pseudomonadati</taxon>
        <taxon>Pseudomonadota</taxon>
        <taxon>Alphaproteobacteria</taxon>
        <taxon>Rhodobacterales</taxon>
        <taxon>Paracoccaceae</taxon>
        <taxon>Pikeienuella</taxon>
    </lineage>
</organism>
<gene>
    <name evidence="8" type="primary">aroQ</name>
    <name evidence="9" type="ORF">G5B40_00840</name>
</gene>
<evidence type="ECO:0000313" key="9">
    <source>
        <dbReference type="EMBL" id="QIE54116.1"/>
    </source>
</evidence>
<name>A0A7L5BVB3_9RHOB</name>
<dbReference type="GO" id="GO:0009423">
    <property type="term" value="P:chorismate biosynthetic process"/>
    <property type="evidence" value="ECO:0007669"/>
    <property type="project" value="UniProtKB-UniRule"/>
</dbReference>
<feature type="binding site" evidence="8">
    <location>
        <position position="88"/>
    </location>
    <ligand>
        <name>substrate</name>
    </ligand>
</feature>
<sequence>MTKRITIRNGPNLNPPGEWEPEIYGATTLADIESACRSLAQDLGVTLVFRQTNHDGVMVDWIQEARGAADALSINPAGLSFQSVPVLDAIRMMQAPVIELHISNIHARDAAHRDSIISVAATAVICGLGAAGYPVAMLAAARLAGLDARALPGGLSALSWRHLPSRAAHASRGVAIGAPSR</sequence>
<feature type="active site" description="Proton donor" evidence="8">
    <location>
        <position position="101"/>
    </location>
</feature>
<dbReference type="UniPathway" id="UPA00053">
    <property type="reaction ID" value="UER00086"/>
</dbReference>
<dbReference type="AlphaFoldDB" id="A0A7L5BVB3"/>
<keyword evidence="6 8" id="KW-0057">Aromatic amino acid biosynthesis</keyword>
<dbReference type="InterPro" id="IPR001874">
    <property type="entry name" value="DHquinase_II"/>
</dbReference>
<feature type="binding site" evidence="8">
    <location>
        <position position="75"/>
    </location>
    <ligand>
        <name>substrate</name>
    </ligand>
</feature>
<dbReference type="GO" id="GO:0009073">
    <property type="term" value="P:aromatic amino acid family biosynthetic process"/>
    <property type="evidence" value="ECO:0007669"/>
    <property type="project" value="UniProtKB-KW"/>
</dbReference>
<keyword evidence="8" id="KW-0028">Amino-acid biosynthesis</keyword>
<comment type="caution">
    <text evidence="8">Lacks conserved residue(s) required for the propagation of feature annotation.</text>
</comment>
<dbReference type="GO" id="GO:0008652">
    <property type="term" value="P:amino acid biosynthetic process"/>
    <property type="evidence" value="ECO:0007669"/>
    <property type="project" value="UniProtKB-KW"/>
</dbReference>
<dbReference type="Pfam" id="PF01220">
    <property type="entry name" value="DHquinase_II"/>
    <property type="match status" value="1"/>
</dbReference>
<accession>A0A7L5BVB3</accession>
<dbReference type="PANTHER" id="PTHR21272">
    <property type="entry name" value="CATABOLIC 3-DEHYDROQUINASE"/>
    <property type="match status" value="1"/>
</dbReference>
<dbReference type="GO" id="GO:0019631">
    <property type="term" value="P:quinate catabolic process"/>
    <property type="evidence" value="ECO:0007669"/>
    <property type="project" value="TreeGrafter"/>
</dbReference>
<dbReference type="EMBL" id="CP049056">
    <property type="protein sequence ID" value="QIE54116.1"/>
    <property type="molecule type" value="Genomic_DNA"/>
</dbReference>
<dbReference type="NCBIfam" id="NF003807">
    <property type="entry name" value="PRK05395.1-4"/>
    <property type="match status" value="1"/>
</dbReference>
<dbReference type="CDD" id="cd00466">
    <property type="entry name" value="DHQase_II"/>
    <property type="match status" value="1"/>
</dbReference>
<evidence type="ECO:0000256" key="8">
    <source>
        <dbReference type="HAMAP-Rule" id="MF_00169"/>
    </source>
</evidence>
<evidence type="ECO:0000256" key="5">
    <source>
        <dbReference type="ARBA" id="ARBA00012060"/>
    </source>
</evidence>
<keyword evidence="7 8" id="KW-0456">Lyase</keyword>
<dbReference type="Gene3D" id="3.40.50.9100">
    <property type="entry name" value="Dehydroquinase, class II"/>
    <property type="match status" value="1"/>
</dbReference>
<dbReference type="EC" id="4.2.1.10" evidence="5 8"/>
<dbReference type="InterPro" id="IPR036441">
    <property type="entry name" value="DHquinase_II_sf"/>
</dbReference>
<feature type="binding site" evidence="8">
    <location>
        <begin position="102"/>
        <end position="103"/>
    </location>
    <ligand>
        <name>substrate</name>
    </ligand>
</feature>
<dbReference type="RefSeq" id="WP_165093846.1">
    <property type="nucleotide sequence ID" value="NZ_CP049056.1"/>
</dbReference>
<feature type="active site" description="Proton acceptor" evidence="8">
    <location>
        <position position="24"/>
    </location>
</feature>
<comment type="catalytic activity">
    <reaction evidence="1 8">
        <text>3-dehydroquinate = 3-dehydroshikimate + H2O</text>
        <dbReference type="Rhea" id="RHEA:21096"/>
        <dbReference type="ChEBI" id="CHEBI:15377"/>
        <dbReference type="ChEBI" id="CHEBI:16630"/>
        <dbReference type="ChEBI" id="CHEBI:32364"/>
        <dbReference type="EC" id="4.2.1.10"/>
    </reaction>
</comment>
<protein>
    <recommendedName>
        <fullName evidence="5 8">3-dehydroquinate dehydratase</fullName>
        <shortName evidence="8">3-dehydroquinase</shortName>
        <ecNumber evidence="5 8">4.2.1.10</ecNumber>
    </recommendedName>
    <alternativeName>
        <fullName evidence="8">Type II DHQase</fullName>
    </alternativeName>
</protein>
<comment type="subunit">
    <text evidence="4 8">Homododecamer.</text>
</comment>
<comment type="function">
    <text evidence="8">Catalyzes a trans-dehydration via an enolate intermediate.</text>
</comment>
<proteinExistence type="inferred from homology"/>
<evidence type="ECO:0000256" key="1">
    <source>
        <dbReference type="ARBA" id="ARBA00001864"/>
    </source>
</evidence>
<dbReference type="SUPFAM" id="SSF52304">
    <property type="entry name" value="Type II 3-dehydroquinate dehydratase"/>
    <property type="match status" value="1"/>
</dbReference>
<evidence type="ECO:0000256" key="3">
    <source>
        <dbReference type="ARBA" id="ARBA00011037"/>
    </source>
</evidence>
<reference evidence="9 10" key="1">
    <citation type="submission" date="2020-02" db="EMBL/GenBank/DDBJ databases">
        <title>complete genome sequence of Rhodobacteraceae bacterium.</title>
        <authorList>
            <person name="Park J."/>
            <person name="Kim Y.-S."/>
            <person name="Kim K.-H."/>
        </authorList>
    </citation>
    <scope>NUCLEOTIDE SEQUENCE [LARGE SCALE GENOMIC DNA]</scope>
    <source>
        <strain evidence="9 10">RR4-56</strain>
    </source>
</reference>
<dbReference type="NCBIfam" id="NF003806">
    <property type="entry name" value="PRK05395.1-3"/>
    <property type="match status" value="1"/>
</dbReference>
<evidence type="ECO:0000256" key="4">
    <source>
        <dbReference type="ARBA" id="ARBA00011193"/>
    </source>
</evidence>
<evidence type="ECO:0000256" key="6">
    <source>
        <dbReference type="ARBA" id="ARBA00023141"/>
    </source>
</evidence>